<feature type="transmembrane region" description="Helical" evidence="1">
    <location>
        <begin position="61"/>
        <end position="77"/>
    </location>
</feature>
<organism evidence="2 3">
    <name type="scientific">Hydrogenobacter hydrogenophilus</name>
    <dbReference type="NCBI Taxonomy" id="35835"/>
    <lineage>
        <taxon>Bacteria</taxon>
        <taxon>Pseudomonadati</taxon>
        <taxon>Aquificota</taxon>
        <taxon>Aquificia</taxon>
        <taxon>Aquificales</taxon>
        <taxon>Aquificaceae</taxon>
        <taxon>Hydrogenobacter</taxon>
    </lineage>
</organism>
<name>A0A285NUS6_9AQUI</name>
<reference evidence="3" key="1">
    <citation type="submission" date="2017-09" db="EMBL/GenBank/DDBJ databases">
        <authorList>
            <person name="Varghese N."/>
            <person name="Submissions S."/>
        </authorList>
    </citation>
    <scope>NUCLEOTIDE SEQUENCE [LARGE SCALE GENOMIC DNA]</scope>
    <source>
        <strain evidence="3">DSM 2913</strain>
    </source>
</reference>
<dbReference type="InterPro" id="IPR003425">
    <property type="entry name" value="CCB3/YggT"/>
</dbReference>
<dbReference type="OrthoDB" id="9806665at2"/>
<proteinExistence type="predicted"/>
<keyword evidence="3" id="KW-1185">Reference proteome</keyword>
<evidence type="ECO:0000313" key="3">
    <source>
        <dbReference type="Proteomes" id="UP000218627"/>
    </source>
</evidence>
<dbReference type="Pfam" id="PF02325">
    <property type="entry name" value="CCB3_YggT"/>
    <property type="match status" value="1"/>
</dbReference>
<keyword evidence="1" id="KW-1133">Transmembrane helix</keyword>
<keyword evidence="1" id="KW-0472">Membrane</keyword>
<dbReference type="GO" id="GO:0016020">
    <property type="term" value="C:membrane"/>
    <property type="evidence" value="ECO:0007669"/>
    <property type="project" value="InterPro"/>
</dbReference>
<accession>A0A285NUS6</accession>
<dbReference type="RefSeq" id="WP_096600237.1">
    <property type="nucleotide sequence ID" value="NZ_OBEN01000001.1"/>
</dbReference>
<sequence length="79" mass="9056">MIKGILSLLLNLLILVIVFHALASWFPSLRNSKLYAFADRIVSPMLEPIRSVIKPINGLDFSPMILIFLIYLIKYLLKL</sequence>
<gene>
    <name evidence="2" type="ORF">SAMN06265353_0235</name>
</gene>
<evidence type="ECO:0000256" key="1">
    <source>
        <dbReference type="SAM" id="Phobius"/>
    </source>
</evidence>
<dbReference type="Proteomes" id="UP000218627">
    <property type="component" value="Unassembled WGS sequence"/>
</dbReference>
<dbReference type="EMBL" id="OBEN01000001">
    <property type="protein sequence ID" value="SNZ11421.1"/>
    <property type="molecule type" value="Genomic_DNA"/>
</dbReference>
<evidence type="ECO:0000313" key="2">
    <source>
        <dbReference type="EMBL" id="SNZ11421.1"/>
    </source>
</evidence>
<keyword evidence="1" id="KW-0812">Transmembrane</keyword>
<dbReference type="AlphaFoldDB" id="A0A285NUS6"/>
<protein>
    <submittedName>
        <fullName evidence="2">YggT family protein</fullName>
    </submittedName>
</protein>